<gene>
    <name evidence="1" type="ORF">E3A20_18990</name>
</gene>
<dbReference type="Proteomes" id="UP000321083">
    <property type="component" value="Unassembled WGS sequence"/>
</dbReference>
<reference evidence="1 2" key="2">
    <citation type="submission" date="2019-08" db="EMBL/GenBank/DDBJ databases">
        <authorList>
            <person name="Henke P."/>
        </authorList>
    </citation>
    <scope>NUCLEOTIDE SEQUENCE [LARGE SCALE GENOMIC DNA]</scope>
    <source>
        <strain evidence="1">Phe10_nw2017</strain>
    </source>
</reference>
<keyword evidence="2" id="KW-1185">Reference proteome</keyword>
<name>A0A5C6M7E5_9PLAN</name>
<comment type="caution">
    <text evidence="1">The sequence shown here is derived from an EMBL/GenBank/DDBJ whole genome shotgun (WGS) entry which is preliminary data.</text>
</comment>
<protein>
    <submittedName>
        <fullName evidence="1">Uncharacterized protein</fullName>
    </submittedName>
</protein>
<dbReference type="EMBL" id="SRHE01000434">
    <property type="protein sequence ID" value="TWW08971.1"/>
    <property type="molecule type" value="Genomic_DNA"/>
</dbReference>
<sequence length="106" mass="11687">MMTEDEQAFLASIPDGTPLYRAAAPYPNAGSSWTLIRAVSEDYAKLYGGVPIVTTAYRREEAVLYFSRAGEDEVIVNNAGRFEVICSQAELLRGAEECSREEQCEA</sequence>
<organism evidence="1 2">
    <name type="scientific">Planctomyces bekefii</name>
    <dbReference type="NCBI Taxonomy" id="1653850"/>
    <lineage>
        <taxon>Bacteria</taxon>
        <taxon>Pseudomonadati</taxon>
        <taxon>Planctomycetota</taxon>
        <taxon>Planctomycetia</taxon>
        <taxon>Planctomycetales</taxon>
        <taxon>Planctomycetaceae</taxon>
        <taxon>Planctomyces</taxon>
    </lineage>
</organism>
<accession>A0A5C6M7E5</accession>
<dbReference type="AlphaFoldDB" id="A0A5C6M7E5"/>
<evidence type="ECO:0000313" key="2">
    <source>
        <dbReference type="Proteomes" id="UP000321083"/>
    </source>
</evidence>
<evidence type="ECO:0000313" key="1">
    <source>
        <dbReference type="EMBL" id="TWW08971.1"/>
    </source>
</evidence>
<proteinExistence type="predicted"/>
<reference evidence="1 2" key="1">
    <citation type="submission" date="2019-08" db="EMBL/GenBank/DDBJ databases">
        <title>100 year-old enigma solved: identification of Planctomyces bekefii, the type genus and species of the phylum Planctomycetes.</title>
        <authorList>
            <person name="Svetlana D.N."/>
            <person name="Overmann J."/>
        </authorList>
    </citation>
    <scope>NUCLEOTIDE SEQUENCE [LARGE SCALE GENOMIC DNA]</scope>
    <source>
        <strain evidence="1">Phe10_nw2017</strain>
    </source>
</reference>